<comment type="similarity">
    <text evidence="2">Belongs to the universal ribosomal protein uS2 family.</text>
</comment>
<evidence type="ECO:0000256" key="8">
    <source>
        <dbReference type="ARBA" id="ARBA00083109"/>
    </source>
</evidence>
<dbReference type="InterPro" id="IPR005706">
    <property type="entry name" value="Ribosomal_uS2_bac/mit/plastid"/>
</dbReference>
<evidence type="ECO:0000256" key="1">
    <source>
        <dbReference type="ARBA" id="ARBA00004173"/>
    </source>
</evidence>
<dbReference type="GO" id="GO:0005763">
    <property type="term" value="C:mitochondrial small ribosomal subunit"/>
    <property type="evidence" value="ECO:0007669"/>
    <property type="project" value="UniProtKB-ARBA"/>
</dbReference>
<dbReference type="AlphaFoldDB" id="A0A8B8DC05"/>
<evidence type="ECO:0000256" key="4">
    <source>
        <dbReference type="ARBA" id="ARBA00023128"/>
    </source>
</evidence>
<dbReference type="FunFam" id="3.40.50.10490:FF:000026">
    <property type="entry name" value="28S ribosomal protein S2, mitochondrial"/>
    <property type="match status" value="1"/>
</dbReference>
<evidence type="ECO:0000256" key="2">
    <source>
        <dbReference type="ARBA" id="ARBA00006242"/>
    </source>
</evidence>
<sequence>MASGCIKKVDPHIMLSKLRVFNSLTGAIFPSYFQERTYQTDTKVKVVNARPLKITRIREKKVLLETPTKPLVKERDLIDRSIEVNVYKQYRRDIPEDKALETPDFFKVKEKVDLYTLFKNRVHYGHHPGCRHPFISRYLYGVRHDTDIFDLEKTLPRLRHALNFVAHVVYRGGMVLFVSRNAQHMPLVEQTAQRCGEYSHCRFWRGGLFTNMDFHFREMTRLPDVVIFIHAQNNFGKEHVAITECADMMIPSVGIVDSNCNPTFITYPIPGNDDSPDAVNLYCKLFEDIILLAKENRKRDIEEISEDILSRGEKEKESQNRN</sequence>
<dbReference type="GO" id="GO:0003735">
    <property type="term" value="F:structural constituent of ribosome"/>
    <property type="evidence" value="ECO:0007669"/>
    <property type="project" value="InterPro"/>
</dbReference>
<evidence type="ECO:0000256" key="5">
    <source>
        <dbReference type="ARBA" id="ARBA00023274"/>
    </source>
</evidence>
<dbReference type="InterPro" id="IPR023591">
    <property type="entry name" value="Ribosomal_uS2_flav_dom_sf"/>
</dbReference>
<evidence type="ECO:0000256" key="7">
    <source>
        <dbReference type="ARBA" id="ARBA00071390"/>
    </source>
</evidence>
<dbReference type="OrthoDB" id="2320368at2759"/>
<evidence type="ECO:0000256" key="6">
    <source>
        <dbReference type="ARBA" id="ARBA00059792"/>
    </source>
</evidence>
<protein>
    <recommendedName>
        <fullName evidence="7">Small ribosomal subunit protein uS2m</fullName>
    </recommendedName>
    <alternativeName>
        <fullName evidence="8">28S ribosomal protein S2, mitochondrial</fullName>
    </alternativeName>
</protein>
<comment type="function">
    <text evidence="6">Required for mitoribosome formation and stability, and mitochondrial translation.</text>
</comment>
<dbReference type="SUPFAM" id="SSF52313">
    <property type="entry name" value="Ribosomal protein S2"/>
    <property type="match status" value="1"/>
</dbReference>
<dbReference type="PRINTS" id="PR00395">
    <property type="entry name" value="RIBOSOMALS2"/>
</dbReference>
<dbReference type="PANTHER" id="PTHR12534:SF0">
    <property type="entry name" value="SMALL RIBOSOMAL SUBUNIT PROTEIN US2M"/>
    <property type="match status" value="1"/>
</dbReference>
<dbReference type="RefSeq" id="XP_022325632.1">
    <property type="nucleotide sequence ID" value="XM_022469924.1"/>
</dbReference>
<dbReference type="Proteomes" id="UP000694844">
    <property type="component" value="Chromosome 3"/>
</dbReference>
<proteinExistence type="inferred from homology"/>
<organism evidence="9 10">
    <name type="scientific">Crassostrea virginica</name>
    <name type="common">Eastern oyster</name>
    <dbReference type="NCBI Taxonomy" id="6565"/>
    <lineage>
        <taxon>Eukaryota</taxon>
        <taxon>Metazoa</taxon>
        <taxon>Spiralia</taxon>
        <taxon>Lophotrochozoa</taxon>
        <taxon>Mollusca</taxon>
        <taxon>Bivalvia</taxon>
        <taxon>Autobranchia</taxon>
        <taxon>Pteriomorphia</taxon>
        <taxon>Ostreida</taxon>
        <taxon>Ostreoidea</taxon>
        <taxon>Ostreidae</taxon>
        <taxon>Crassostrea</taxon>
    </lineage>
</organism>
<dbReference type="GO" id="GO:0005743">
    <property type="term" value="C:mitochondrial inner membrane"/>
    <property type="evidence" value="ECO:0007669"/>
    <property type="project" value="UniProtKB-ARBA"/>
</dbReference>
<reference evidence="10" key="1">
    <citation type="submission" date="2025-08" db="UniProtKB">
        <authorList>
            <consortium name="RefSeq"/>
        </authorList>
    </citation>
    <scope>IDENTIFICATION</scope>
    <source>
        <tissue evidence="10">Whole sample</tissue>
    </source>
</reference>
<dbReference type="InterPro" id="IPR001865">
    <property type="entry name" value="Ribosomal_uS2"/>
</dbReference>
<accession>A0A8B8DC05</accession>
<name>A0A8B8DC05_CRAVI</name>
<keyword evidence="9" id="KW-1185">Reference proteome</keyword>
<keyword evidence="4" id="KW-0496">Mitochondrion</keyword>
<gene>
    <name evidence="10" type="primary">LOC111125796</name>
</gene>
<keyword evidence="3" id="KW-0689">Ribosomal protein</keyword>
<dbReference type="Pfam" id="PF00318">
    <property type="entry name" value="Ribosomal_S2"/>
    <property type="match status" value="2"/>
</dbReference>
<keyword evidence="5" id="KW-0687">Ribonucleoprotein</keyword>
<dbReference type="GeneID" id="111125796"/>
<evidence type="ECO:0000313" key="9">
    <source>
        <dbReference type="Proteomes" id="UP000694844"/>
    </source>
</evidence>
<dbReference type="GO" id="GO:0006412">
    <property type="term" value="P:translation"/>
    <property type="evidence" value="ECO:0007669"/>
    <property type="project" value="InterPro"/>
</dbReference>
<dbReference type="CDD" id="cd01425">
    <property type="entry name" value="RPS2"/>
    <property type="match status" value="1"/>
</dbReference>
<evidence type="ECO:0000313" key="10">
    <source>
        <dbReference type="RefSeq" id="XP_022325632.1"/>
    </source>
</evidence>
<dbReference type="PANTHER" id="PTHR12534">
    <property type="entry name" value="30S RIBOSOMAL PROTEIN S2 PROKARYOTIC AND ORGANELLAR"/>
    <property type="match status" value="1"/>
</dbReference>
<dbReference type="KEGG" id="cvn:111125796"/>
<comment type="subcellular location">
    <subcellularLocation>
        <location evidence="1">Mitochondrion</location>
    </subcellularLocation>
</comment>
<dbReference type="Gene3D" id="3.40.50.10490">
    <property type="entry name" value="Glucose-6-phosphate isomerase like protein, domain 1"/>
    <property type="match status" value="1"/>
</dbReference>
<evidence type="ECO:0000256" key="3">
    <source>
        <dbReference type="ARBA" id="ARBA00022980"/>
    </source>
</evidence>
<dbReference type="HAMAP" id="MF_00291_B">
    <property type="entry name" value="Ribosomal_uS2_B"/>
    <property type="match status" value="1"/>
</dbReference>